<dbReference type="Proteomes" id="UP001454036">
    <property type="component" value="Unassembled WGS sequence"/>
</dbReference>
<keyword evidence="1" id="KW-0378">Hydrolase</keyword>
<dbReference type="EMBL" id="BAABME010013730">
    <property type="protein sequence ID" value="GAA0186472.1"/>
    <property type="molecule type" value="Genomic_DNA"/>
</dbReference>
<dbReference type="CDD" id="cd18793">
    <property type="entry name" value="SF2_C_SNF"/>
    <property type="match status" value="1"/>
</dbReference>
<proteinExistence type="predicted"/>
<evidence type="ECO:0000259" key="2">
    <source>
        <dbReference type="PROSITE" id="PS51194"/>
    </source>
</evidence>
<dbReference type="Gene3D" id="3.40.50.300">
    <property type="entry name" value="P-loop containing nucleotide triphosphate hydrolases"/>
    <property type="match status" value="1"/>
</dbReference>
<dbReference type="InterPro" id="IPR050496">
    <property type="entry name" value="SNF2_RAD54_helicase_repair"/>
</dbReference>
<protein>
    <submittedName>
        <fullName evidence="3">Damaged DNA-binding protein</fullName>
    </submittedName>
</protein>
<dbReference type="PANTHER" id="PTHR45629:SF7">
    <property type="entry name" value="DNA EXCISION REPAIR PROTEIN ERCC-6-RELATED"/>
    <property type="match status" value="1"/>
</dbReference>
<reference evidence="3 4" key="1">
    <citation type="submission" date="2024-01" db="EMBL/GenBank/DDBJ databases">
        <title>The complete chloroplast genome sequence of Lithospermum erythrorhizon: insights into the phylogenetic relationship among Boraginaceae species and the maternal lineages of purple gromwells.</title>
        <authorList>
            <person name="Okada T."/>
            <person name="Watanabe K."/>
        </authorList>
    </citation>
    <scope>NUCLEOTIDE SEQUENCE [LARGE SCALE GENOMIC DNA]</scope>
</reference>
<feature type="domain" description="Helicase C-terminal" evidence="2">
    <location>
        <begin position="1"/>
        <end position="114"/>
    </location>
</feature>
<name>A0AAV3RZ22_LITER</name>
<dbReference type="AlphaFoldDB" id="A0AAV3RZ22"/>
<dbReference type="InterPro" id="IPR049730">
    <property type="entry name" value="SNF2/RAD54-like_C"/>
</dbReference>
<dbReference type="InterPro" id="IPR027417">
    <property type="entry name" value="P-loop_NTPase"/>
</dbReference>
<keyword evidence="4" id="KW-1185">Reference proteome</keyword>
<comment type="caution">
    <text evidence="3">The sequence shown here is derived from an EMBL/GenBank/DDBJ whole genome shotgun (WGS) entry which is preliminary data.</text>
</comment>
<dbReference type="GO" id="GO:0016787">
    <property type="term" value="F:hydrolase activity"/>
    <property type="evidence" value="ECO:0007669"/>
    <property type="project" value="UniProtKB-KW"/>
</dbReference>
<sequence>MGHKVLVFIQTHKMSGIIEMNIDRKTKDRQFKVNSFQKGYSSILLLTTGASVGLALTVADRVFIVDPDWNPRQVIEDQCSSCTYRIGQKKDVIVYRLITSGTTEEKIYRKQVCV</sequence>
<organism evidence="3 4">
    <name type="scientific">Lithospermum erythrorhizon</name>
    <name type="common">Purple gromwell</name>
    <name type="synonym">Lithospermum officinale var. erythrorhizon</name>
    <dbReference type="NCBI Taxonomy" id="34254"/>
    <lineage>
        <taxon>Eukaryota</taxon>
        <taxon>Viridiplantae</taxon>
        <taxon>Streptophyta</taxon>
        <taxon>Embryophyta</taxon>
        <taxon>Tracheophyta</taxon>
        <taxon>Spermatophyta</taxon>
        <taxon>Magnoliopsida</taxon>
        <taxon>eudicotyledons</taxon>
        <taxon>Gunneridae</taxon>
        <taxon>Pentapetalae</taxon>
        <taxon>asterids</taxon>
        <taxon>lamiids</taxon>
        <taxon>Boraginales</taxon>
        <taxon>Boraginaceae</taxon>
        <taxon>Boraginoideae</taxon>
        <taxon>Lithospermeae</taxon>
        <taxon>Lithospermum</taxon>
    </lineage>
</organism>
<dbReference type="PANTHER" id="PTHR45629">
    <property type="entry name" value="SNF2/RAD54 FAMILY MEMBER"/>
    <property type="match status" value="1"/>
</dbReference>
<gene>
    <name evidence="3" type="ORF">LIER_33760</name>
</gene>
<dbReference type="InterPro" id="IPR001650">
    <property type="entry name" value="Helicase_C-like"/>
</dbReference>
<dbReference type="SUPFAM" id="SSF52540">
    <property type="entry name" value="P-loop containing nucleoside triphosphate hydrolases"/>
    <property type="match status" value="1"/>
</dbReference>
<dbReference type="Pfam" id="PF00271">
    <property type="entry name" value="Helicase_C"/>
    <property type="match status" value="1"/>
</dbReference>
<dbReference type="GO" id="GO:0003677">
    <property type="term" value="F:DNA binding"/>
    <property type="evidence" value="ECO:0007669"/>
    <property type="project" value="UniProtKB-KW"/>
</dbReference>
<accession>A0AAV3RZ22</accession>
<evidence type="ECO:0000256" key="1">
    <source>
        <dbReference type="ARBA" id="ARBA00022801"/>
    </source>
</evidence>
<keyword evidence="3" id="KW-0238">DNA-binding</keyword>
<evidence type="ECO:0000313" key="4">
    <source>
        <dbReference type="Proteomes" id="UP001454036"/>
    </source>
</evidence>
<evidence type="ECO:0000313" key="3">
    <source>
        <dbReference type="EMBL" id="GAA0186472.1"/>
    </source>
</evidence>
<dbReference type="PROSITE" id="PS51194">
    <property type="entry name" value="HELICASE_CTER"/>
    <property type="match status" value="1"/>
</dbReference>
<dbReference type="GO" id="GO:0015616">
    <property type="term" value="F:DNA translocase activity"/>
    <property type="evidence" value="ECO:0007669"/>
    <property type="project" value="TreeGrafter"/>
</dbReference>